<accession>A0A2T5LPX3</accession>
<feature type="region of interest" description="Disordered" evidence="1">
    <location>
        <begin position="16"/>
        <end position="42"/>
    </location>
</feature>
<evidence type="ECO:0000313" key="3">
    <source>
        <dbReference type="Proteomes" id="UP000244073"/>
    </source>
</evidence>
<organism evidence="2 3">
    <name type="scientific">Aspergillus ochraceoroseus IBT 24754</name>
    <dbReference type="NCBI Taxonomy" id="1392256"/>
    <lineage>
        <taxon>Eukaryota</taxon>
        <taxon>Fungi</taxon>
        <taxon>Dikarya</taxon>
        <taxon>Ascomycota</taxon>
        <taxon>Pezizomycotina</taxon>
        <taxon>Eurotiomycetes</taxon>
        <taxon>Eurotiomycetidae</taxon>
        <taxon>Eurotiales</taxon>
        <taxon>Aspergillaceae</taxon>
        <taxon>Aspergillus</taxon>
        <taxon>Aspergillus subgen. Nidulantes</taxon>
    </lineage>
</organism>
<evidence type="ECO:0008006" key="4">
    <source>
        <dbReference type="Google" id="ProtNLM"/>
    </source>
</evidence>
<evidence type="ECO:0000313" key="2">
    <source>
        <dbReference type="EMBL" id="PTU18328.1"/>
    </source>
</evidence>
<dbReference type="VEuPathDB" id="FungiDB:P175DRAFT_0495714"/>
<proteinExistence type="predicted"/>
<dbReference type="PANTHER" id="PTHR41729:SF1">
    <property type="entry name" value="GLUTAMYL-TRNA SYNTHETASE"/>
    <property type="match status" value="1"/>
</dbReference>
<dbReference type="RefSeq" id="XP_040749720.1">
    <property type="nucleotide sequence ID" value="XM_040896091.1"/>
</dbReference>
<feature type="compositionally biased region" description="Pro residues" evidence="1">
    <location>
        <begin position="25"/>
        <end position="35"/>
    </location>
</feature>
<sequence>MTTPFQKTLSLIDAAHAQDPKKITTPPPPPPPPPSSSSTATPTEIPYELHYANKMTKYLLLHTPSASDALRLAVRAQHLKRWEVPRTEYPATRAGYYAWRTYLGKRQAELVREMCIAGGYEGDVAERVAALVRKEGLKPGSGSAGAGADAETQVLEDVACLVFLDDQLEEFQGGYAEEKVLGILRKTWTKMSGRGREMALGMELGGKGAELVAKALA</sequence>
<name>A0A2T5LPX3_9EURO</name>
<dbReference type="OrthoDB" id="417697at2759"/>
<gene>
    <name evidence="2" type="ORF">P175DRAFT_0495714</name>
</gene>
<evidence type="ECO:0000256" key="1">
    <source>
        <dbReference type="SAM" id="MobiDB-lite"/>
    </source>
</evidence>
<dbReference type="EMBL" id="MSFN02000008">
    <property type="protein sequence ID" value="PTU18328.1"/>
    <property type="molecule type" value="Genomic_DNA"/>
</dbReference>
<dbReference type="AlphaFoldDB" id="A0A2T5LPX3"/>
<dbReference type="InterPro" id="IPR025255">
    <property type="entry name" value="DUF4202"/>
</dbReference>
<dbReference type="Pfam" id="PF13875">
    <property type="entry name" value="DUF4202"/>
    <property type="match status" value="1"/>
</dbReference>
<dbReference type="PANTHER" id="PTHR41729">
    <property type="entry name" value="GLUTAMYL-TRNA SYNTHETASE"/>
    <property type="match status" value="1"/>
</dbReference>
<dbReference type="GeneID" id="63812973"/>
<dbReference type="Proteomes" id="UP000244073">
    <property type="component" value="Unassembled WGS sequence"/>
</dbReference>
<reference evidence="2 3" key="1">
    <citation type="journal article" date="2018" name="Proc. Natl. Acad. Sci. U.S.A.">
        <title>Linking secondary metabolites to gene clusters through genome sequencing of six diverse Aspergillus species.</title>
        <authorList>
            <person name="Kaerboelling I."/>
            <person name="Vesth T.C."/>
            <person name="Frisvad J.C."/>
            <person name="Nybo J.L."/>
            <person name="Theobald S."/>
            <person name="Kuo A."/>
            <person name="Bowyer P."/>
            <person name="Matsuda Y."/>
            <person name="Mondo S."/>
            <person name="Lyhne E.K."/>
            <person name="Kogle M.E."/>
            <person name="Clum A."/>
            <person name="Lipzen A."/>
            <person name="Salamov A."/>
            <person name="Ngan C.Y."/>
            <person name="Daum C."/>
            <person name="Chiniquy J."/>
            <person name="Barry K."/>
            <person name="LaButti K."/>
            <person name="Haridas S."/>
            <person name="Simmons B.A."/>
            <person name="Magnuson J.K."/>
            <person name="Mortensen U.H."/>
            <person name="Larsen T.O."/>
            <person name="Grigoriev I.V."/>
            <person name="Baker S.E."/>
            <person name="Andersen M.R."/>
        </authorList>
    </citation>
    <scope>NUCLEOTIDE SEQUENCE [LARGE SCALE GENOMIC DNA]</scope>
    <source>
        <strain evidence="2 3">IBT 24754</strain>
    </source>
</reference>
<comment type="caution">
    <text evidence="2">The sequence shown here is derived from an EMBL/GenBank/DDBJ whole genome shotgun (WGS) entry which is preliminary data.</text>
</comment>
<protein>
    <recommendedName>
        <fullName evidence="4">Glutamyl-tRNA synthetase</fullName>
    </recommendedName>
</protein>